<dbReference type="Pfam" id="PF09092">
    <property type="entry name" value="Lyase_N"/>
    <property type="match status" value="1"/>
</dbReference>
<dbReference type="InterPro" id="IPR011071">
    <property type="entry name" value="Lyase_8-like_C"/>
</dbReference>
<dbReference type="SUPFAM" id="SSF48230">
    <property type="entry name" value="Chondroitin AC/alginate lyase"/>
    <property type="match status" value="1"/>
</dbReference>
<dbReference type="GO" id="GO:0030246">
    <property type="term" value="F:carbohydrate binding"/>
    <property type="evidence" value="ECO:0007669"/>
    <property type="project" value="InterPro"/>
</dbReference>
<dbReference type="PANTHER" id="PTHR37322:SF3">
    <property type="entry name" value="CHONDROITIN SULFATE ABC EXOLYASE"/>
    <property type="match status" value="1"/>
</dbReference>
<evidence type="ECO:0000313" key="12">
    <source>
        <dbReference type="Proteomes" id="UP000576082"/>
    </source>
</evidence>
<sequence length="1071" mass="120738">MINNKILFKGFTLVISTFLALNLFAKNGKLKVKEDIVIHKIGFEDASDYQNWKSKKGKLIPNALHFKEGKTSLEWQYKKGDILEIDQLEGLNKAALPYKGGSPEIYEASYFKEGKYGGIKMWVYQEEAQSGKMIFQIGSDLANAKKNPKYKFEVSLGFTGWRAIWVQFEQDASVPNYSGAEEIHSIVAIPEGVQKPSKFYFDHFQLLEFISEKRNSDMQIQNKKAGNRVDSYVILPAYLEYRKLFEQELEGQNIGDLKAHSEKIMNKLETLILGNKSNQWKKRLPELKKRLNSNIKGAYEFYDELGIKREGNHINGLPVFASRDEHGLTESYTFQYVGQKTIYPLAMDYKINKKEEAKEKLFAVLDHLEDQGWAAGSAIGTADHIIRLNSYASGIFLMRNELQQQDKLKSRQEMLAWHTRLGSLINLQTSKGENTDLIRGGALPKLVAILLMEDGAEKQLMLQKYKEYLEYAMQFAPGYSDTIKPDFSIFHHRGTYLSAYGVSTLNTLSMLKWLLDGTPYAISPNSVNTLKKALKRQAEIAYGVDIHQGASGRFPYNNHAIDRFILPAYMFVSTNGEEVEDEEMANLFHYLYKISPRKGIYSVLFPSLTYAGTFGTVDLMENLSAKTSEGYTIENQHISMPYSSMNVHRYDGAYAAVKGYGRYVWDFETGSKGENNLGRYLSHGMLLVAQGDSEKGLKGVGIDFNAGFDWSMLPGATTKMLPKEEVLYYNTPTEKYLEGFHRSFTSSKFASGLNTKDQLGIYAVDLRDEVTPAPKQVLFDATFSAKKSYFFFENEIICLGSSIKNKDNTYNTVTTLFQYINDEKAGQPISFNGEEVNTSASNVKKTATAGVLKDQQGIYYVVPEGNNIILQNDTQESYKMKKGKYSPISALATKAWIDHGKQPKSEGYEYKIVTKRATADANELKGGYQVIQKDDKAHIVHHTKTNATAYAIFDANNTVDKGVVYTTDTPILCMFKEGKSSSLLTVANPDLNLVTWNHNMSKMPAEIVHASNAGMIVTMQLNGNWKQAGYSAELISLTIKEDKTEVVFFTKDGKSIDLPLEKIETANNLLN</sequence>
<dbReference type="GO" id="GO:0005975">
    <property type="term" value="P:carbohydrate metabolic process"/>
    <property type="evidence" value="ECO:0007669"/>
    <property type="project" value="InterPro"/>
</dbReference>
<keyword evidence="4 7" id="KW-0106">Calcium</keyword>
<feature type="domain" description="Polysaccharide lyase family 8 central" evidence="8">
    <location>
        <begin position="646"/>
        <end position="913"/>
    </location>
</feature>
<evidence type="ECO:0000256" key="7">
    <source>
        <dbReference type="PIRSR" id="PIRSR034515-3"/>
    </source>
</evidence>
<feature type="binding site" evidence="7">
    <location>
        <position position="44"/>
    </location>
    <ligand>
        <name>Ca(2+)</name>
        <dbReference type="ChEBI" id="CHEBI:29108"/>
    </ligand>
</feature>
<dbReference type="InterPro" id="IPR008979">
    <property type="entry name" value="Galactose-bd-like_sf"/>
</dbReference>
<dbReference type="GO" id="GO:0046872">
    <property type="term" value="F:metal ion binding"/>
    <property type="evidence" value="ECO:0007669"/>
    <property type="project" value="UniProtKB-KW"/>
</dbReference>
<dbReference type="AlphaFoldDB" id="A0A7X9RT33"/>
<dbReference type="EMBL" id="JABANE010000004">
    <property type="protein sequence ID" value="NME66784.1"/>
    <property type="molecule type" value="Genomic_DNA"/>
</dbReference>
<dbReference type="InterPro" id="IPR014718">
    <property type="entry name" value="GH-type_carb-bd"/>
</dbReference>
<evidence type="ECO:0000256" key="2">
    <source>
        <dbReference type="ARBA" id="ARBA00006699"/>
    </source>
</evidence>
<dbReference type="Pfam" id="PF02278">
    <property type="entry name" value="Lyase_8"/>
    <property type="match status" value="1"/>
</dbReference>
<organism evidence="11 12">
    <name type="scientific">Flammeovirga aprica JL-4</name>
    <dbReference type="NCBI Taxonomy" id="694437"/>
    <lineage>
        <taxon>Bacteria</taxon>
        <taxon>Pseudomonadati</taxon>
        <taxon>Bacteroidota</taxon>
        <taxon>Cytophagia</taxon>
        <taxon>Cytophagales</taxon>
        <taxon>Flammeovirgaceae</taxon>
        <taxon>Flammeovirga</taxon>
    </lineage>
</organism>
<dbReference type="SUPFAM" id="SSF49863">
    <property type="entry name" value="Hyaluronate lyase-like, C-terminal domain"/>
    <property type="match status" value="1"/>
</dbReference>
<dbReference type="GO" id="GO:0034000">
    <property type="term" value="F:chondroitin-sulfate-ABC endolyase activity"/>
    <property type="evidence" value="ECO:0007669"/>
    <property type="project" value="InterPro"/>
</dbReference>
<evidence type="ECO:0000256" key="6">
    <source>
        <dbReference type="PIRSR" id="PIRSR034515-1"/>
    </source>
</evidence>
<dbReference type="InterPro" id="IPR015177">
    <property type="entry name" value="Lyase_catalyt"/>
</dbReference>
<dbReference type="Proteomes" id="UP000576082">
    <property type="component" value="Unassembled WGS sequence"/>
</dbReference>
<protein>
    <submittedName>
        <fullName evidence="11">Lyase</fullName>
    </submittedName>
</protein>
<comment type="caution">
    <text evidence="11">The sequence shown here is derived from an EMBL/GenBank/DDBJ whole genome shotgun (WGS) entry which is preliminary data.</text>
</comment>
<evidence type="ECO:0000256" key="4">
    <source>
        <dbReference type="ARBA" id="ARBA00022837"/>
    </source>
</evidence>
<accession>A0A7X9RT33</accession>
<dbReference type="Gene3D" id="2.70.98.10">
    <property type="match status" value="1"/>
</dbReference>
<feature type="active site" description="Proton donor" evidence="6">
    <location>
        <position position="500"/>
    </location>
</feature>
<dbReference type="InterPro" id="IPR011013">
    <property type="entry name" value="Gal_mutarotase_sf_dom"/>
</dbReference>
<keyword evidence="7" id="KW-0479">Metal-binding</keyword>
<feature type="binding site" evidence="7">
    <location>
        <position position="202"/>
    </location>
    <ligand>
        <name>Ca(2+)</name>
        <dbReference type="ChEBI" id="CHEBI:29108"/>
    </ligand>
</feature>
<evidence type="ECO:0000256" key="3">
    <source>
        <dbReference type="ARBA" id="ARBA00011245"/>
    </source>
</evidence>
<dbReference type="GO" id="GO:0005576">
    <property type="term" value="C:extracellular region"/>
    <property type="evidence" value="ECO:0007669"/>
    <property type="project" value="InterPro"/>
</dbReference>
<evidence type="ECO:0000259" key="8">
    <source>
        <dbReference type="Pfam" id="PF02278"/>
    </source>
</evidence>
<dbReference type="PANTHER" id="PTHR37322">
    <property type="match status" value="1"/>
</dbReference>
<reference evidence="11 12" key="1">
    <citation type="submission" date="2020-04" db="EMBL/GenBank/DDBJ databases">
        <title>Flammeovirga sp. SR4, a novel species isolated from seawater.</title>
        <authorList>
            <person name="Wang X."/>
        </authorList>
    </citation>
    <scope>NUCLEOTIDE SEQUENCE [LARGE SCALE GENOMIC DNA]</scope>
    <source>
        <strain evidence="11 12">ATCC 23126</strain>
    </source>
</reference>
<feature type="domain" description="Lyase catalytic" evidence="10">
    <location>
        <begin position="292"/>
        <end position="588"/>
    </location>
</feature>
<dbReference type="Pfam" id="PF09093">
    <property type="entry name" value="Lyase_catalyt"/>
    <property type="match status" value="1"/>
</dbReference>
<name>A0A7X9RT33_9BACT</name>
<keyword evidence="5 11" id="KW-0456">Lyase</keyword>
<dbReference type="SUPFAM" id="SSF49785">
    <property type="entry name" value="Galactose-binding domain-like"/>
    <property type="match status" value="1"/>
</dbReference>
<dbReference type="PIRSF" id="PIRSF034515">
    <property type="entry name" value="Chondroitinase"/>
    <property type="match status" value="1"/>
</dbReference>
<evidence type="ECO:0000256" key="5">
    <source>
        <dbReference type="ARBA" id="ARBA00023239"/>
    </source>
</evidence>
<dbReference type="Gene3D" id="2.60.120.430">
    <property type="entry name" value="Galactose-binding lectin"/>
    <property type="match status" value="1"/>
</dbReference>
<proteinExistence type="inferred from homology"/>
<dbReference type="InterPro" id="IPR024200">
    <property type="entry name" value="Chondroitinase_ABC_I"/>
</dbReference>
<comment type="similarity">
    <text evidence="2">Belongs to the polysaccharide lyase 8 family.</text>
</comment>
<comment type="cofactor">
    <cofactor evidence="1">
        <name>Ca(2+)</name>
        <dbReference type="ChEBI" id="CHEBI:29108"/>
    </cofactor>
</comment>
<dbReference type="SUPFAM" id="SSF74650">
    <property type="entry name" value="Galactose mutarotase-like"/>
    <property type="match status" value="1"/>
</dbReference>
<feature type="active site" description="Proton acceptor" evidence="6">
    <location>
        <position position="492"/>
    </location>
</feature>
<evidence type="ECO:0000313" key="11">
    <source>
        <dbReference type="EMBL" id="NME66784.1"/>
    </source>
</evidence>
<feature type="active site" description="Proton acceptor" evidence="6">
    <location>
        <position position="384"/>
    </location>
</feature>
<dbReference type="Gene3D" id="1.50.10.100">
    <property type="entry name" value="Chondroitin AC/alginate lyase"/>
    <property type="match status" value="1"/>
</dbReference>
<evidence type="ECO:0000259" key="9">
    <source>
        <dbReference type="Pfam" id="PF09092"/>
    </source>
</evidence>
<comment type="subunit">
    <text evidence="3">Monomer.</text>
</comment>
<keyword evidence="12" id="KW-1185">Reference proteome</keyword>
<evidence type="ECO:0000256" key="1">
    <source>
        <dbReference type="ARBA" id="ARBA00001913"/>
    </source>
</evidence>
<dbReference type="InterPro" id="IPR015176">
    <property type="entry name" value="Lyase_N"/>
</dbReference>
<feature type="domain" description="Lyase N-terminal" evidence="9">
    <location>
        <begin position="41"/>
        <end position="221"/>
    </location>
</feature>
<dbReference type="InterPro" id="IPR039174">
    <property type="entry name" value="Chondroitin_ABC_lyase"/>
</dbReference>
<evidence type="ECO:0000259" key="10">
    <source>
        <dbReference type="Pfam" id="PF09093"/>
    </source>
</evidence>
<dbReference type="Gene3D" id="2.60.220.10">
    <property type="entry name" value="Polysaccharide lyase family 8-like, C-terminal"/>
    <property type="match status" value="1"/>
</dbReference>
<dbReference type="GO" id="GO:0006027">
    <property type="term" value="P:glycosaminoglycan catabolic process"/>
    <property type="evidence" value="ECO:0007669"/>
    <property type="project" value="InterPro"/>
</dbReference>
<dbReference type="RefSeq" id="WP_169654595.1">
    <property type="nucleotide sequence ID" value="NZ_JABANE010000004.1"/>
</dbReference>
<dbReference type="InterPro" id="IPR003159">
    <property type="entry name" value="Lyase_8_central_dom"/>
</dbReference>
<dbReference type="InterPro" id="IPR008929">
    <property type="entry name" value="Chondroitin_lyas"/>
</dbReference>
<gene>
    <name evidence="11" type="ORF">HHU12_02295</name>
</gene>